<dbReference type="VEuPathDB" id="VectorBase:AALB20_026112"/>
<evidence type="ECO:0000256" key="7">
    <source>
        <dbReference type="SAM" id="MobiDB-lite"/>
    </source>
</evidence>
<dbReference type="Gene3D" id="3.80.10.10">
    <property type="entry name" value="Ribonuclease Inhibitor"/>
    <property type="match status" value="1"/>
</dbReference>
<dbReference type="EnsemblMetazoa" id="AALB010045-RA">
    <property type="protein sequence ID" value="AALB010045-PA"/>
    <property type="gene ID" value="AALB010045"/>
</dbReference>
<dbReference type="AlphaFoldDB" id="A0A182FU11"/>
<feature type="domain" description="C2H2-type" evidence="8">
    <location>
        <begin position="533"/>
        <end position="562"/>
    </location>
</feature>
<evidence type="ECO:0000256" key="5">
    <source>
        <dbReference type="ARBA" id="ARBA00023015"/>
    </source>
</evidence>
<dbReference type="FunFam" id="3.30.160.60:FF:000032">
    <property type="entry name" value="Krueppel-like factor 4"/>
    <property type="match status" value="2"/>
</dbReference>
<dbReference type="Proteomes" id="UP000069272">
    <property type="component" value="Chromosome 3R"/>
</dbReference>
<dbReference type="Pfam" id="PF00560">
    <property type="entry name" value="LRR_1"/>
    <property type="match status" value="1"/>
</dbReference>
<dbReference type="GO" id="GO:0000978">
    <property type="term" value="F:RNA polymerase II cis-regulatory region sequence-specific DNA binding"/>
    <property type="evidence" value="ECO:0007669"/>
    <property type="project" value="TreeGrafter"/>
</dbReference>
<proteinExistence type="predicted"/>
<dbReference type="PANTHER" id="PTHR23235:SF49">
    <property type="entry name" value="WILMS TUMOR PROTEIN"/>
    <property type="match status" value="1"/>
</dbReference>
<feature type="domain" description="C2H2-type" evidence="8">
    <location>
        <begin position="468"/>
        <end position="496"/>
    </location>
</feature>
<evidence type="ECO:0000256" key="2">
    <source>
        <dbReference type="ARBA" id="ARBA00022737"/>
    </source>
</evidence>
<keyword evidence="5" id="KW-0805">Transcription regulation</keyword>
<dbReference type="STRING" id="7167.A0A182FU11"/>
<dbReference type="PROSITE" id="PS50157">
    <property type="entry name" value="ZINC_FINGER_C2H2_2"/>
    <property type="match status" value="7"/>
</dbReference>
<feature type="domain" description="C2H2-type" evidence="8">
    <location>
        <begin position="593"/>
        <end position="616"/>
    </location>
</feature>
<evidence type="ECO:0000313" key="9">
    <source>
        <dbReference type="EnsemblMetazoa" id="AALB010045-PA"/>
    </source>
</evidence>
<dbReference type="InterPro" id="IPR032675">
    <property type="entry name" value="LRR_dom_sf"/>
</dbReference>
<protein>
    <recommendedName>
        <fullName evidence="8">C2H2-type domain-containing protein</fullName>
    </recommendedName>
</protein>
<accession>A0A182FU11</accession>
<evidence type="ECO:0000313" key="10">
    <source>
        <dbReference type="Proteomes" id="UP000069272"/>
    </source>
</evidence>
<feature type="domain" description="C2H2-type" evidence="8">
    <location>
        <begin position="563"/>
        <end position="592"/>
    </location>
</feature>
<feature type="domain" description="C2H2-type" evidence="8">
    <location>
        <begin position="275"/>
        <end position="304"/>
    </location>
</feature>
<dbReference type="GO" id="GO:0000981">
    <property type="term" value="F:DNA-binding transcription factor activity, RNA polymerase II-specific"/>
    <property type="evidence" value="ECO:0007669"/>
    <property type="project" value="TreeGrafter"/>
</dbReference>
<keyword evidence="4" id="KW-0862">Zinc</keyword>
<feature type="domain" description="C2H2-type" evidence="8">
    <location>
        <begin position="408"/>
        <end position="437"/>
    </location>
</feature>
<dbReference type="Gene3D" id="3.30.160.60">
    <property type="entry name" value="Classic Zinc Finger"/>
    <property type="match status" value="6"/>
</dbReference>
<reference evidence="9 10" key="1">
    <citation type="journal article" date="2017" name="G3 (Bethesda)">
        <title>The Physical Genome Mapping of Anopheles albimanus Corrected Scaffold Misassemblies and Identified Interarm Rearrangements in Genus Anopheles.</title>
        <authorList>
            <person name="Artemov G.N."/>
            <person name="Peery A.N."/>
            <person name="Jiang X."/>
            <person name="Tu Z."/>
            <person name="Stegniy V.N."/>
            <person name="Sharakhova M.V."/>
            <person name="Sharakhov I.V."/>
        </authorList>
    </citation>
    <scope>NUCLEOTIDE SEQUENCE [LARGE SCALE GENOMIC DNA]</scope>
    <source>
        <strain evidence="9 10">ALBI9_A</strain>
    </source>
</reference>
<sequence length="632" mass="72743">MQETDQSWRCWTEGYRPNPTNANKMHETINGTDAEVRRILGFNQSTTVLFMANSNSDNQNLRTEFTISPNRMVRLTLDNVGLERLEIGPFVGNENDCRLADLSVPRNRLSEVPQGLDRLTVLRKLDMRQNALVRFPLDRLRKATQLKRLLLAHNQLEAFVTEDLVSFETLQELDLSHNRLKTLDSSRWSAPALASFHVDHNRMLTAIDGWSKTRFPLVRGFDPAGTNNWNQTWLKSANPLKTMDTVTVLRTLLQNDSVAADSEPSSNDPGAVPIFACSHAGCKKKYLNPEHLKAHERFHNEVTATSVTKPTKPPMGQESKSRTGSGLQFLLENDFLEVKYSTTIEREGPNSDPDEEAYEQHLVEEIEYEEEILLDDEHEEVEDETTLTEEEDAKEVKQKTFSSRSRKYACEWPDCTNTYTKAYHLKVHQRVHTGDLLFICDWPGCNKRFARADVLNRHRLSHNALRNYVCQWCSLRFNRRDHLQQHIRGRHPEAQAESRGTTKPELTKTKTDTQPVKRAKKPSSDGTELARNYRCSFEGCDKSYIRLNHLKAHQLLHVGTHPYRCPWEGCGATFARSFELSRHRRKHTGERKFVCHICQQAFMRSDHLSCHVKRHTFGAHPADKKNDANIVP</sequence>
<dbReference type="InterPro" id="IPR036236">
    <property type="entry name" value="Znf_C2H2_sf"/>
</dbReference>
<keyword evidence="2" id="KW-0677">Repeat</keyword>
<evidence type="ECO:0000256" key="6">
    <source>
        <dbReference type="ARBA" id="ARBA00023163"/>
    </source>
</evidence>
<evidence type="ECO:0000256" key="4">
    <source>
        <dbReference type="ARBA" id="ARBA00022833"/>
    </source>
</evidence>
<dbReference type="SUPFAM" id="SSF52058">
    <property type="entry name" value="L domain-like"/>
    <property type="match status" value="1"/>
</dbReference>
<dbReference type="VEuPathDB" id="VectorBase:AALB20_030447"/>
<evidence type="ECO:0000256" key="1">
    <source>
        <dbReference type="ARBA" id="ARBA00022723"/>
    </source>
</evidence>
<dbReference type="PROSITE" id="PS51450">
    <property type="entry name" value="LRR"/>
    <property type="match status" value="1"/>
</dbReference>
<feature type="compositionally biased region" description="Basic and acidic residues" evidence="7">
    <location>
        <begin position="488"/>
        <end position="511"/>
    </location>
</feature>
<dbReference type="SMART" id="SM00355">
    <property type="entry name" value="ZnF_C2H2"/>
    <property type="match status" value="7"/>
</dbReference>
<feature type="domain" description="C2H2-type" evidence="8">
    <location>
        <begin position="438"/>
        <end position="467"/>
    </location>
</feature>
<dbReference type="PANTHER" id="PTHR23235">
    <property type="entry name" value="KRUEPPEL-LIKE TRANSCRIPTION FACTOR"/>
    <property type="match status" value="1"/>
</dbReference>
<feature type="region of interest" description="Disordered" evidence="7">
    <location>
        <begin position="488"/>
        <end position="527"/>
    </location>
</feature>
<keyword evidence="3" id="KW-0863">Zinc-finger</keyword>
<organism evidence="9 10">
    <name type="scientific">Anopheles albimanus</name>
    <name type="common">New world malaria mosquito</name>
    <dbReference type="NCBI Taxonomy" id="7167"/>
    <lineage>
        <taxon>Eukaryota</taxon>
        <taxon>Metazoa</taxon>
        <taxon>Ecdysozoa</taxon>
        <taxon>Arthropoda</taxon>
        <taxon>Hexapoda</taxon>
        <taxon>Insecta</taxon>
        <taxon>Pterygota</taxon>
        <taxon>Neoptera</taxon>
        <taxon>Endopterygota</taxon>
        <taxon>Diptera</taxon>
        <taxon>Nematocera</taxon>
        <taxon>Culicoidea</taxon>
        <taxon>Culicidae</taxon>
        <taxon>Anophelinae</taxon>
        <taxon>Anopheles</taxon>
    </lineage>
</organism>
<dbReference type="PROSITE" id="PS00028">
    <property type="entry name" value="ZINC_FINGER_C2H2_1"/>
    <property type="match status" value="7"/>
</dbReference>
<dbReference type="Pfam" id="PF00096">
    <property type="entry name" value="zf-C2H2"/>
    <property type="match status" value="5"/>
</dbReference>
<keyword evidence="6" id="KW-0804">Transcription</keyword>
<reference evidence="9" key="2">
    <citation type="submission" date="2022-08" db="UniProtKB">
        <authorList>
            <consortium name="EnsemblMetazoa"/>
        </authorList>
    </citation>
    <scope>IDENTIFICATION</scope>
    <source>
        <strain evidence="9">STECLA/ALBI9_A</strain>
    </source>
</reference>
<evidence type="ECO:0000259" key="8">
    <source>
        <dbReference type="PROSITE" id="PS50157"/>
    </source>
</evidence>
<dbReference type="InterPro" id="IPR001611">
    <property type="entry name" value="Leu-rich_rpt"/>
</dbReference>
<dbReference type="GO" id="GO:0008270">
    <property type="term" value="F:zinc ion binding"/>
    <property type="evidence" value="ECO:0007669"/>
    <property type="project" value="UniProtKB-KW"/>
</dbReference>
<keyword evidence="10" id="KW-1185">Reference proteome</keyword>
<dbReference type="SUPFAM" id="SSF57667">
    <property type="entry name" value="beta-beta-alpha zinc fingers"/>
    <property type="match status" value="5"/>
</dbReference>
<keyword evidence="1" id="KW-0479">Metal-binding</keyword>
<dbReference type="InterPro" id="IPR013087">
    <property type="entry name" value="Znf_C2H2_type"/>
</dbReference>
<evidence type="ECO:0000256" key="3">
    <source>
        <dbReference type="ARBA" id="ARBA00022771"/>
    </source>
</evidence>
<name>A0A182FU11_ANOAL</name>
<dbReference type="VEuPathDB" id="VectorBase:AALB010045"/>